<dbReference type="EMBL" id="CP039351">
    <property type="protein sequence ID" value="QCE00391.1"/>
    <property type="molecule type" value="Genomic_DNA"/>
</dbReference>
<dbReference type="Proteomes" id="UP000501690">
    <property type="component" value="Linkage Group LG7"/>
</dbReference>
<sequence length="145" mass="16109">MQGYLIDLADMITEEIFKIALLELASRGIDKPLAFLSLITELCRMQGVEITSHPRKKLRLAINKAYILATYTNALDNMQDVKGTNEAAKTEIEKDTNINIGASEETEDDPLIASFKITNQKDGSEQPSIHKDEAIEQATKEAKAE</sequence>
<organism evidence="1 2">
    <name type="scientific">Vigna unguiculata</name>
    <name type="common">Cowpea</name>
    <dbReference type="NCBI Taxonomy" id="3917"/>
    <lineage>
        <taxon>Eukaryota</taxon>
        <taxon>Viridiplantae</taxon>
        <taxon>Streptophyta</taxon>
        <taxon>Embryophyta</taxon>
        <taxon>Tracheophyta</taxon>
        <taxon>Spermatophyta</taxon>
        <taxon>Magnoliopsida</taxon>
        <taxon>eudicotyledons</taxon>
        <taxon>Gunneridae</taxon>
        <taxon>Pentapetalae</taxon>
        <taxon>rosids</taxon>
        <taxon>fabids</taxon>
        <taxon>Fabales</taxon>
        <taxon>Fabaceae</taxon>
        <taxon>Papilionoideae</taxon>
        <taxon>50 kb inversion clade</taxon>
        <taxon>NPAAA clade</taxon>
        <taxon>indigoferoid/millettioid clade</taxon>
        <taxon>Phaseoleae</taxon>
        <taxon>Vigna</taxon>
    </lineage>
</organism>
<gene>
    <name evidence="1" type="ORF">DEO72_LG7g1681</name>
</gene>
<accession>A0A4D6MI45</accession>
<dbReference type="AlphaFoldDB" id="A0A4D6MI45"/>
<name>A0A4D6MI45_VIGUN</name>
<reference evidence="1 2" key="1">
    <citation type="submission" date="2019-04" db="EMBL/GenBank/DDBJ databases">
        <title>An improved genome assembly and genetic linkage map for asparagus bean, Vigna unguiculata ssp. sesquipedialis.</title>
        <authorList>
            <person name="Xia Q."/>
            <person name="Zhang R."/>
            <person name="Dong Y."/>
        </authorList>
    </citation>
    <scope>NUCLEOTIDE SEQUENCE [LARGE SCALE GENOMIC DNA]</scope>
    <source>
        <tissue evidence="1">Leaf</tissue>
    </source>
</reference>
<keyword evidence="2" id="KW-1185">Reference proteome</keyword>
<protein>
    <submittedName>
        <fullName evidence="1">Uncharacterized protein</fullName>
    </submittedName>
</protein>
<proteinExistence type="predicted"/>
<evidence type="ECO:0000313" key="1">
    <source>
        <dbReference type="EMBL" id="QCE00391.1"/>
    </source>
</evidence>
<evidence type="ECO:0000313" key="2">
    <source>
        <dbReference type="Proteomes" id="UP000501690"/>
    </source>
</evidence>